<dbReference type="AlphaFoldDB" id="A0AAV7KSL5"/>
<accession>A0AAV7KSL5</accession>
<comment type="caution">
    <text evidence="1">The sequence shown here is derived from an EMBL/GenBank/DDBJ whole genome shotgun (WGS) entry which is preliminary data.</text>
</comment>
<sequence>MITSATAILGQQEKEIRELSSDLACLEMQHVALVQASQAGNEIQQGTILKAKISGYYSEILERKFQVHKSEAYEYRHSVGRMLTFRIREYEVDQAIEVIERGNSTRATTPENITKGFQGYYTKLYMGDVQPAEEQVNEFL</sequence>
<reference evidence="1" key="1">
    <citation type="journal article" date="2022" name="bioRxiv">
        <title>Sequencing and chromosome-scale assembly of the giantPleurodeles waltlgenome.</title>
        <authorList>
            <person name="Brown T."/>
            <person name="Elewa A."/>
            <person name="Iarovenko S."/>
            <person name="Subramanian E."/>
            <person name="Araus A.J."/>
            <person name="Petzold A."/>
            <person name="Susuki M."/>
            <person name="Suzuki K.-i.T."/>
            <person name="Hayashi T."/>
            <person name="Toyoda A."/>
            <person name="Oliveira C."/>
            <person name="Osipova E."/>
            <person name="Leigh N.D."/>
            <person name="Simon A."/>
            <person name="Yun M.H."/>
        </authorList>
    </citation>
    <scope>NUCLEOTIDE SEQUENCE</scope>
    <source>
        <strain evidence="1">20211129_DDA</strain>
        <tissue evidence="1">Liver</tissue>
    </source>
</reference>
<keyword evidence="2" id="KW-1185">Reference proteome</keyword>
<proteinExistence type="predicted"/>
<protein>
    <submittedName>
        <fullName evidence="1">Uncharacterized protein</fullName>
    </submittedName>
</protein>
<name>A0AAV7KSL5_PLEWA</name>
<evidence type="ECO:0000313" key="2">
    <source>
        <dbReference type="Proteomes" id="UP001066276"/>
    </source>
</evidence>
<dbReference type="EMBL" id="JANPWB010000016">
    <property type="protein sequence ID" value="KAJ1082185.1"/>
    <property type="molecule type" value="Genomic_DNA"/>
</dbReference>
<gene>
    <name evidence="1" type="ORF">NDU88_002353</name>
</gene>
<evidence type="ECO:0000313" key="1">
    <source>
        <dbReference type="EMBL" id="KAJ1082185.1"/>
    </source>
</evidence>
<organism evidence="1 2">
    <name type="scientific">Pleurodeles waltl</name>
    <name type="common">Iberian ribbed newt</name>
    <dbReference type="NCBI Taxonomy" id="8319"/>
    <lineage>
        <taxon>Eukaryota</taxon>
        <taxon>Metazoa</taxon>
        <taxon>Chordata</taxon>
        <taxon>Craniata</taxon>
        <taxon>Vertebrata</taxon>
        <taxon>Euteleostomi</taxon>
        <taxon>Amphibia</taxon>
        <taxon>Batrachia</taxon>
        <taxon>Caudata</taxon>
        <taxon>Salamandroidea</taxon>
        <taxon>Salamandridae</taxon>
        <taxon>Pleurodelinae</taxon>
        <taxon>Pleurodeles</taxon>
    </lineage>
</organism>
<dbReference type="Proteomes" id="UP001066276">
    <property type="component" value="Chromosome 12"/>
</dbReference>